<feature type="chain" id="PRO_5041713328" evidence="1">
    <location>
        <begin position="25"/>
        <end position="201"/>
    </location>
</feature>
<dbReference type="EMBL" id="CP053540">
    <property type="protein sequence ID" value="WOB43598.1"/>
    <property type="molecule type" value="Genomic_DNA"/>
</dbReference>
<dbReference type="KEGG" id="tog:HNI00_10865"/>
<sequence>MKPNISSWAGALLAIALPSGLALSTPLAATAVQLADGTVYFEQPPSLTDYGTTRTTTFAPNPTYYFTVTLPPNAGEPLQRVTIEQRDSGTFARRVDYRLEATSAFVGTRNRRGDRLSLGSVAYDRDTQTLAVVFDPPLPPGTTATLALRPRRNPQLDGTYLFRVVAFPPEPDSGSAHGQFLGFGRFHFDRPEFFRWGDRWW</sequence>
<reference evidence="2" key="1">
    <citation type="submission" date="2020-05" db="EMBL/GenBank/DDBJ databases">
        <authorList>
            <person name="Zhu T."/>
            <person name="Keshari N."/>
            <person name="Lu X."/>
        </authorList>
    </citation>
    <scope>NUCLEOTIDE SEQUENCE</scope>
    <source>
        <strain evidence="2">NK1-22</strain>
    </source>
</reference>
<dbReference type="Pfam" id="PF10989">
    <property type="entry name" value="DUF2808"/>
    <property type="match status" value="1"/>
</dbReference>
<dbReference type="AlphaFoldDB" id="A0AA96Y9J0"/>
<organism evidence="2">
    <name type="scientific">Thermoleptolyngbya oregonensis NK1-22</name>
    <dbReference type="NCBI Taxonomy" id="2547457"/>
    <lineage>
        <taxon>Bacteria</taxon>
        <taxon>Bacillati</taxon>
        <taxon>Cyanobacteriota</taxon>
        <taxon>Cyanophyceae</taxon>
        <taxon>Oculatellales</taxon>
        <taxon>Oculatellaceae</taxon>
        <taxon>Thermoleptolyngbya</taxon>
    </lineage>
</organism>
<dbReference type="RefSeq" id="WP_316793204.1">
    <property type="nucleotide sequence ID" value="NZ_CP053540.1"/>
</dbReference>
<keyword evidence="1" id="KW-0732">Signal</keyword>
<gene>
    <name evidence="2" type="ORF">HNI00_10865</name>
</gene>
<name>A0AA96Y9J0_9CYAN</name>
<evidence type="ECO:0000256" key="1">
    <source>
        <dbReference type="SAM" id="SignalP"/>
    </source>
</evidence>
<proteinExistence type="predicted"/>
<evidence type="ECO:0000313" key="2">
    <source>
        <dbReference type="EMBL" id="WOB43598.1"/>
    </source>
</evidence>
<feature type="signal peptide" evidence="1">
    <location>
        <begin position="1"/>
        <end position="24"/>
    </location>
</feature>
<accession>A0AA96Y9J0</accession>
<protein>
    <submittedName>
        <fullName evidence="2">DUF2808 domain-containing protein</fullName>
    </submittedName>
</protein>
<dbReference type="InterPro" id="IPR021256">
    <property type="entry name" value="DUF2808"/>
</dbReference>